<dbReference type="GO" id="GO:0017136">
    <property type="term" value="F:histone deacetylase activity, NAD-dependent"/>
    <property type="evidence" value="ECO:0007669"/>
    <property type="project" value="TreeGrafter"/>
</dbReference>
<dbReference type="eggNOG" id="COG0846">
    <property type="taxonomic scope" value="Bacteria"/>
</dbReference>
<comment type="caution">
    <text evidence="6">The sequence shown here is derived from an EMBL/GenBank/DDBJ whole genome shotgun (WGS) entry which is preliminary data.</text>
</comment>
<dbReference type="OrthoDB" id="9800582at2"/>
<evidence type="ECO:0000256" key="4">
    <source>
        <dbReference type="PROSITE-ProRule" id="PRU00236"/>
    </source>
</evidence>
<dbReference type="InterPro" id="IPR050134">
    <property type="entry name" value="NAD-dep_sirtuin_deacylases"/>
</dbReference>
<dbReference type="PANTHER" id="PTHR11085">
    <property type="entry name" value="NAD-DEPENDENT PROTEIN DEACYLASE SIRTUIN-5, MITOCHONDRIAL-RELATED"/>
    <property type="match status" value="1"/>
</dbReference>
<reference evidence="6 7" key="1">
    <citation type="journal article" date="2012" name="J. Bacteriol.">
        <title>Genome Sequence of Gallaecimonas xiamenensis Type Strain 3-C-1.</title>
        <authorList>
            <person name="Lai Q."/>
            <person name="Wang L."/>
            <person name="Wang W."/>
            <person name="Shao Z."/>
        </authorList>
    </citation>
    <scope>NUCLEOTIDE SEQUENCE [LARGE SCALE GENOMIC DNA]</scope>
    <source>
        <strain evidence="6 7">3-C-1</strain>
    </source>
</reference>
<dbReference type="AlphaFoldDB" id="K2J475"/>
<dbReference type="RefSeq" id="WP_008482096.1">
    <property type="nucleotide sequence ID" value="NZ_AMRI01000001.1"/>
</dbReference>
<dbReference type="PANTHER" id="PTHR11085:SF4">
    <property type="entry name" value="NAD-DEPENDENT PROTEIN DEACYLASE"/>
    <property type="match status" value="1"/>
</dbReference>
<dbReference type="Pfam" id="PF02146">
    <property type="entry name" value="SIR2"/>
    <property type="match status" value="1"/>
</dbReference>
<dbReference type="GO" id="GO:0070403">
    <property type="term" value="F:NAD+ binding"/>
    <property type="evidence" value="ECO:0007669"/>
    <property type="project" value="InterPro"/>
</dbReference>
<dbReference type="InterPro" id="IPR003000">
    <property type="entry name" value="Sirtuin"/>
</dbReference>
<evidence type="ECO:0000313" key="6">
    <source>
        <dbReference type="EMBL" id="EKE77831.1"/>
    </source>
</evidence>
<dbReference type="Gene3D" id="3.40.50.1220">
    <property type="entry name" value="TPP-binding domain"/>
    <property type="match status" value="1"/>
</dbReference>
<organism evidence="6 7">
    <name type="scientific">Gallaecimonas xiamenensis 3-C-1</name>
    <dbReference type="NCBI Taxonomy" id="745411"/>
    <lineage>
        <taxon>Bacteria</taxon>
        <taxon>Pseudomonadati</taxon>
        <taxon>Pseudomonadota</taxon>
        <taxon>Gammaproteobacteria</taxon>
        <taxon>Enterobacterales</taxon>
        <taxon>Gallaecimonadaceae</taxon>
        <taxon>Gallaecimonas</taxon>
    </lineage>
</organism>
<dbReference type="PATRIC" id="fig|745411.4.peg.26"/>
<evidence type="ECO:0000256" key="3">
    <source>
        <dbReference type="ARBA" id="ARBA00023027"/>
    </source>
</evidence>
<protein>
    <recommendedName>
        <fullName evidence="1">protein acetyllysine N-acetyltransferase</fullName>
        <ecNumber evidence="1">2.3.1.286</ecNumber>
    </recommendedName>
</protein>
<evidence type="ECO:0000313" key="7">
    <source>
        <dbReference type="Proteomes" id="UP000006755"/>
    </source>
</evidence>
<evidence type="ECO:0000259" key="5">
    <source>
        <dbReference type="PROSITE" id="PS50305"/>
    </source>
</evidence>
<accession>K2J475</accession>
<gene>
    <name evidence="6" type="ORF">B3C1_00185</name>
</gene>
<sequence>MDGSKRKVVVFSGAGLSADSGLDTFRDQGGLWHQVPVALVATPEGWQQDPAFVTAFYNDRRRDIAKAQPNAAHLAIARLEQRFEVTVITQNLDDLHERAGSSRVLHLHGEITKARSLAAPGQLYEIGYRDLGAEERDAAGGLLRPHVVWFGEAPLAMDEALAAIKVADKVLVVGTSLIVQPAASLLKKARYQADKRIVALDINSKPFGYRFIRGRAANVVPAIACDWLA</sequence>
<dbReference type="InterPro" id="IPR026591">
    <property type="entry name" value="Sirtuin_cat_small_dom_sf"/>
</dbReference>
<keyword evidence="2" id="KW-0808">Transferase</keyword>
<evidence type="ECO:0000256" key="1">
    <source>
        <dbReference type="ARBA" id="ARBA00012928"/>
    </source>
</evidence>
<dbReference type="SUPFAM" id="SSF52467">
    <property type="entry name" value="DHS-like NAD/FAD-binding domain"/>
    <property type="match status" value="1"/>
</dbReference>
<dbReference type="PROSITE" id="PS50305">
    <property type="entry name" value="SIRTUIN"/>
    <property type="match status" value="1"/>
</dbReference>
<comment type="caution">
    <text evidence="4">Lacks conserved residue(s) required for the propagation of feature annotation.</text>
</comment>
<feature type="domain" description="Deacetylase sirtuin-type" evidence="5">
    <location>
        <begin position="1"/>
        <end position="229"/>
    </location>
</feature>
<dbReference type="STRING" id="745411.B3C1_00185"/>
<dbReference type="EC" id="2.3.1.286" evidence="1"/>
<keyword evidence="3" id="KW-0520">NAD</keyword>
<keyword evidence="7" id="KW-1185">Reference proteome</keyword>
<evidence type="ECO:0000256" key="2">
    <source>
        <dbReference type="ARBA" id="ARBA00022679"/>
    </source>
</evidence>
<name>K2J475_9GAMM</name>
<dbReference type="InterPro" id="IPR029035">
    <property type="entry name" value="DHS-like_NAD/FAD-binding_dom"/>
</dbReference>
<proteinExistence type="predicted"/>
<dbReference type="EMBL" id="AMRI01000001">
    <property type="protein sequence ID" value="EKE77831.1"/>
    <property type="molecule type" value="Genomic_DNA"/>
</dbReference>
<dbReference type="Proteomes" id="UP000006755">
    <property type="component" value="Unassembled WGS sequence"/>
</dbReference>
<dbReference type="InterPro" id="IPR026590">
    <property type="entry name" value="Ssirtuin_cat_dom"/>
</dbReference>
<dbReference type="Gene3D" id="3.30.1600.10">
    <property type="entry name" value="SIR2/SIRT2 'Small Domain"/>
    <property type="match status" value="1"/>
</dbReference>